<evidence type="ECO:0000313" key="3">
    <source>
        <dbReference type="Proteomes" id="UP000580474"/>
    </source>
</evidence>
<comment type="caution">
    <text evidence="2">The sequence shown here is derived from an EMBL/GenBank/DDBJ whole genome shotgun (WGS) entry which is preliminary data.</text>
</comment>
<dbReference type="SUPFAM" id="SSF55729">
    <property type="entry name" value="Acyl-CoA N-acyltransferases (Nat)"/>
    <property type="match status" value="1"/>
</dbReference>
<organism evidence="2 3">
    <name type="scientific">Saccharopolyspora gloriosae</name>
    <dbReference type="NCBI Taxonomy" id="455344"/>
    <lineage>
        <taxon>Bacteria</taxon>
        <taxon>Bacillati</taxon>
        <taxon>Actinomycetota</taxon>
        <taxon>Actinomycetes</taxon>
        <taxon>Pseudonocardiales</taxon>
        <taxon>Pseudonocardiaceae</taxon>
        <taxon>Saccharopolyspora</taxon>
    </lineage>
</organism>
<sequence>MTGSAQSLPHLVRCWQRGWGVACGLAPADEADGALHVLSGKPGRHLESLVLDADGDPGALRALAAQVAGSPHPDWLTVPTTAPREVAEVLGEEGLRLAAEQEHFMTIDLREHPDLPVAAPYAVSLDRDGPILDIRIVDEHDRPAAHGVMVVLDGVAVAHNIATYRTHRRRGLGGAVMSSLVRAAIGLGAETGLLTASRQGRHLYTALGWANRAGVVSAGTREPRR</sequence>
<name>A0A840NKS1_9PSEU</name>
<dbReference type="Pfam" id="PF00583">
    <property type="entry name" value="Acetyltransf_1"/>
    <property type="match status" value="1"/>
</dbReference>
<evidence type="ECO:0000259" key="1">
    <source>
        <dbReference type="PROSITE" id="PS51186"/>
    </source>
</evidence>
<dbReference type="InterPro" id="IPR016181">
    <property type="entry name" value="Acyl_CoA_acyltransferase"/>
</dbReference>
<dbReference type="GO" id="GO:0016747">
    <property type="term" value="F:acyltransferase activity, transferring groups other than amino-acyl groups"/>
    <property type="evidence" value="ECO:0007669"/>
    <property type="project" value="InterPro"/>
</dbReference>
<dbReference type="RefSeq" id="WP_184483332.1">
    <property type="nucleotide sequence ID" value="NZ_JACHIV010000001.1"/>
</dbReference>
<dbReference type="PROSITE" id="PS51186">
    <property type="entry name" value="GNAT"/>
    <property type="match status" value="1"/>
</dbReference>
<reference evidence="2 3" key="1">
    <citation type="submission" date="2020-08" db="EMBL/GenBank/DDBJ databases">
        <title>Sequencing the genomes of 1000 actinobacteria strains.</title>
        <authorList>
            <person name="Klenk H.-P."/>
        </authorList>
    </citation>
    <scope>NUCLEOTIDE SEQUENCE [LARGE SCALE GENOMIC DNA]</scope>
    <source>
        <strain evidence="2 3">DSM 45582</strain>
    </source>
</reference>
<accession>A0A840NKS1</accession>
<dbReference type="InterPro" id="IPR000182">
    <property type="entry name" value="GNAT_dom"/>
</dbReference>
<protein>
    <submittedName>
        <fullName evidence="2">GNAT superfamily N-acetyltransferase</fullName>
    </submittedName>
</protein>
<keyword evidence="3" id="KW-1185">Reference proteome</keyword>
<gene>
    <name evidence="2" type="ORF">BJ969_005262</name>
</gene>
<dbReference type="Gene3D" id="3.40.630.30">
    <property type="match status" value="1"/>
</dbReference>
<feature type="domain" description="N-acetyltransferase" evidence="1">
    <location>
        <begin position="93"/>
        <end position="225"/>
    </location>
</feature>
<dbReference type="AlphaFoldDB" id="A0A840NKS1"/>
<proteinExistence type="predicted"/>
<evidence type="ECO:0000313" key="2">
    <source>
        <dbReference type="EMBL" id="MBB5072174.1"/>
    </source>
</evidence>
<keyword evidence="2" id="KW-0808">Transferase</keyword>
<dbReference type="EMBL" id="JACHIV010000001">
    <property type="protein sequence ID" value="MBB5072174.1"/>
    <property type="molecule type" value="Genomic_DNA"/>
</dbReference>
<dbReference type="Proteomes" id="UP000580474">
    <property type="component" value="Unassembled WGS sequence"/>
</dbReference>